<dbReference type="EMBL" id="AP021861">
    <property type="protein sequence ID" value="BBO35513.1"/>
    <property type="molecule type" value="Genomic_DNA"/>
</dbReference>
<keyword evidence="2" id="KW-1185">Reference proteome</keyword>
<evidence type="ECO:0000313" key="1">
    <source>
        <dbReference type="EMBL" id="BBO35513.1"/>
    </source>
</evidence>
<gene>
    <name evidence="1" type="ORF">PLANPX_5125</name>
</gene>
<accession>A0A5K7XLV6</accession>
<proteinExistence type="predicted"/>
<sequence length="63" mass="6788">MSHGFSTLHWVVAISLWEATALWEASPTPISRDLCGIVAILAGASASETPPTKYGTKIRYLLT</sequence>
<evidence type="ECO:0000313" key="2">
    <source>
        <dbReference type="Proteomes" id="UP000326837"/>
    </source>
</evidence>
<dbReference type="AlphaFoldDB" id="A0A5K7XLV6"/>
<dbReference type="KEGG" id="lpav:PLANPX_5125"/>
<name>A0A5K7XLV6_9BACT</name>
<reference evidence="2" key="1">
    <citation type="submission" date="2019-10" db="EMBL/GenBank/DDBJ databases">
        <title>Lacipirellula parvula gen. nov., sp. nov., representing a lineage of planctomycetes widespread in freshwater anoxic habitats, and description of the family Lacipirellulaceae.</title>
        <authorList>
            <person name="Dedysh S.N."/>
            <person name="Kulichevskaya I.S."/>
            <person name="Beletsky A.V."/>
            <person name="Rakitin A.L."/>
            <person name="Mardanov A.V."/>
            <person name="Ivanova A.A."/>
            <person name="Saltykova V.X."/>
            <person name="Rijpstra W.I.C."/>
            <person name="Sinninghe Damste J.S."/>
            <person name="Ravin N.V."/>
        </authorList>
    </citation>
    <scope>NUCLEOTIDE SEQUENCE [LARGE SCALE GENOMIC DNA]</scope>
    <source>
        <strain evidence="2">PX69</strain>
    </source>
</reference>
<dbReference type="Proteomes" id="UP000326837">
    <property type="component" value="Chromosome"/>
</dbReference>
<protein>
    <submittedName>
        <fullName evidence="1">Uncharacterized protein</fullName>
    </submittedName>
</protein>
<organism evidence="1 2">
    <name type="scientific">Lacipirellula parvula</name>
    <dbReference type="NCBI Taxonomy" id="2650471"/>
    <lineage>
        <taxon>Bacteria</taxon>
        <taxon>Pseudomonadati</taxon>
        <taxon>Planctomycetota</taxon>
        <taxon>Planctomycetia</taxon>
        <taxon>Pirellulales</taxon>
        <taxon>Lacipirellulaceae</taxon>
        <taxon>Lacipirellula</taxon>
    </lineage>
</organism>